<dbReference type="Proteomes" id="UP001164746">
    <property type="component" value="Chromosome 6"/>
</dbReference>
<name>A0ABY7EET9_MYAAR</name>
<evidence type="ECO:0000313" key="4">
    <source>
        <dbReference type="Proteomes" id="UP001164746"/>
    </source>
</evidence>
<proteinExistence type="predicted"/>
<gene>
    <name evidence="3" type="ORF">MAR_017234</name>
</gene>
<organism evidence="3 4">
    <name type="scientific">Mya arenaria</name>
    <name type="common">Soft-shell clam</name>
    <dbReference type="NCBI Taxonomy" id="6604"/>
    <lineage>
        <taxon>Eukaryota</taxon>
        <taxon>Metazoa</taxon>
        <taxon>Spiralia</taxon>
        <taxon>Lophotrochozoa</taxon>
        <taxon>Mollusca</taxon>
        <taxon>Bivalvia</taxon>
        <taxon>Autobranchia</taxon>
        <taxon>Heteroconchia</taxon>
        <taxon>Euheterodonta</taxon>
        <taxon>Imparidentia</taxon>
        <taxon>Neoheterodontei</taxon>
        <taxon>Myida</taxon>
        <taxon>Myoidea</taxon>
        <taxon>Myidae</taxon>
        <taxon>Mya</taxon>
    </lineage>
</organism>
<evidence type="ECO:0000256" key="1">
    <source>
        <dbReference type="SAM" id="SignalP"/>
    </source>
</evidence>
<feature type="signal peptide" evidence="1">
    <location>
        <begin position="1"/>
        <end position="24"/>
    </location>
</feature>
<feature type="chain" id="PRO_5045779709" description="Chitin-binding type-4 domain-containing protein" evidence="1">
    <location>
        <begin position="25"/>
        <end position="307"/>
    </location>
</feature>
<feature type="domain" description="Chitin-binding type-4" evidence="2">
    <location>
        <begin position="23"/>
        <end position="204"/>
    </location>
</feature>
<sequence length="307" mass="33383">MKVEVYCLCPLLWILLAVDVSGHGRLLVPPGRSSAWRERFPVPPNYDDNGLNCGGRGYQFSVLANGRCGVCGDRFEGPFNNEAGGIYAKGVIVRNYAQEQIIRVTIEITINHGGYSEFRLCPNNDVTKRVTQQCLDKYLLAMPSGQTRYIHPQKGSLYGNGRKDIDLVLPRDSNNNCGFYQPECCNVTNVGCGDQEHFLACSDVSVGPGSSKPVTFTPAPYVHTVTTRAPVVTSRTPPPSWTIPGGFVPIGLGGAPPQNKPPCEATALGRSMYGQVNADRLCSQQCHRNQGGPCPVTMCADSCRDRK</sequence>
<reference evidence="3" key="1">
    <citation type="submission" date="2022-11" db="EMBL/GenBank/DDBJ databases">
        <title>Centuries of genome instability and evolution in soft-shell clam transmissible cancer (bioRxiv).</title>
        <authorList>
            <person name="Hart S.F.M."/>
            <person name="Yonemitsu M.A."/>
            <person name="Giersch R.M."/>
            <person name="Beal B.F."/>
            <person name="Arriagada G."/>
            <person name="Davis B.W."/>
            <person name="Ostrander E.A."/>
            <person name="Goff S.P."/>
            <person name="Metzger M.J."/>
        </authorList>
    </citation>
    <scope>NUCLEOTIDE SEQUENCE</scope>
    <source>
        <strain evidence="3">MELC-2E11</strain>
        <tissue evidence="3">Siphon/mantle</tissue>
    </source>
</reference>
<keyword evidence="4" id="KW-1185">Reference proteome</keyword>
<evidence type="ECO:0000313" key="3">
    <source>
        <dbReference type="EMBL" id="WAR07276.1"/>
    </source>
</evidence>
<accession>A0ABY7EET9</accession>
<dbReference type="EMBL" id="CP111017">
    <property type="protein sequence ID" value="WAR07276.1"/>
    <property type="molecule type" value="Genomic_DNA"/>
</dbReference>
<dbReference type="Pfam" id="PF03067">
    <property type="entry name" value="LPMO_10"/>
    <property type="match status" value="1"/>
</dbReference>
<keyword evidence="1" id="KW-0732">Signal</keyword>
<protein>
    <recommendedName>
        <fullName evidence="2">Chitin-binding type-4 domain-containing protein</fullName>
    </recommendedName>
</protein>
<evidence type="ECO:0000259" key="2">
    <source>
        <dbReference type="Pfam" id="PF03067"/>
    </source>
</evidence>
<dbReference type="InterPro" id="IPR004302">
    <property type="entry name" value="Cellulose/chitin-bd_N"/>
</dbReference>